<evidence type="ECO:0000313" key="2">
    <source>
        <dbReference type="EMBL" id="KAK7458122.1"/>
    </source>
</evidence>
<feature type="compositionally biased region" description="Low complexity" evidence="1">
    <location>
        <begin position="109"/>
        <end position="120"/>
    </location>
</feature>
<feature type="compositionally biased region" description="Polar residues" evidence="1">
    <location>
        <begin position="81"/>
        <end position="91"/>
    </location>
</feature>
<protein>
    <submittedName>
        <fullName evidence="2">Uncharacterized protein</fullName>
    </submittedName>
</protein>
<sequence>MGNVQSLAEWVLPVKIQDVRLSLAESSRRKHRLSTCLDSPPDEKLTSKSPLSILSTETSIPSSDIPSPTTSLKLSSPPMLGSTSPSRSLATSPFAFPLRSPNLKPTSPPKSSSPTTTTTPMPLIVQHTPPLKLRYLSETETRSPCQDMALCAQALLVWPGFRLSVVDVDVGVHQMSIRTRWEEVYFSAAAVLP</sequence>
<comment type="caution">
    <text evidence="2">The sequence shown here is derived from an EMBL/GenBank/DDBJ whole genome shotgun (WGS) entry which is preliminary data.</text>
</comment>
<feature type="region of interest" description="Disordered" evidence="1">
    <location>
        <begin position="24"/>
        <end position="124"/>
    </location>
</feature>
<name>A0ABR1JDU3_9AGAR</name>
<accession>A0ABR1JDU3</accession>
<organism evidence="2 3">
    <name type="scientific">Marasmiellus scandens</name>
    <dbReference type="NCBI Taxonomy" id="2682957"/>
    <lineage>
        <taxon>Eukaryota</taxon>
        <taxon>Fungi</taxon>
        <taxon>Dikarya</taxon>
        <taxon>Basidiomycota</taxon>
        <taxon>Agaricomycotina</taxon>
        <taxon>Agaricomycetes</taxon>
        <taxon>Agaricomycetidae</taxon>
        <taxon>Agaricales</taxon>
        <taxon>Marasmiineae</taxon>
        <taxon>Omphalotaceae</taxon>
        <taxon>Marasmiellus</taxon>
    </lineage>
</organism>
<dbReference type="Proteomes" id="UP001498398">
    <property type="component" value="Unassembled WGS sequence"/>
</dbReference>
<proteinExistence type="predicted"/>
<evidence type="ECO:0000256" key="1">
    <source>
        <dbReference type="SAM" id="MobiDB-lite"/>
    </source>
</evidence>
<gene>
    <name evidence="2" type="ORF">VKT23_010030</name>
</gene>
<keyword evidence="3" id="KW-1185">Reference proteome</keyword>
<reference evidence="2 3" key="1">
    <citation type="submission" date="2024-01" db="EMBL/GenBank/DDBJ databases">
        <title>A draft genome for the cacao thread blight pathogen Marasmiellus scandens.</title>
        <authorList>
            <person name="Baruah I.K."/>
            <person name="Leung J."/>
            <person name="Bukari Y."/>
            <person name="Amoako-Attah I."/>
            <person name="Meinhardt L.W."/>
            <person name="Bailey B.A."/>
            <person name="Cohen S.P."/>
        </authorList>
    </citation>
    <scope>NUCLEOTIDE SEQUENCE [LARGE SCALE GENOMIC DNA]</scope>
    <source>
        <strain evidence="2 3">GH-19</strain>
    </source>
</reference>
<dbReference type="EMBL" id="JBANRG010000018">
    <property type="protein sequence ID" value="KAK7458122.1"/>
    <property type="molecule type" value="Genomic_DNA"/>
</dbReference>
<evidence type="ECO:0000313" key="3">
    <source>
        <dbReference type="Proteomes" id="UP001498398"/>
    </source>
</evidence>
<feature type="compositionally biased region" description="Low complexity" evidence="1">
    <location>
        <begin position="55"/>
        <end position="78"/>
    </location>
</feature>